<dbReference type="AlphaFoldDB" id="A0A8H5E073"/>
<name>A0A8H5E073_FUSOX</name>
<sequence>MPSTLNFQSETPTVQGEQDPSLVTLEHYGLQPPSSQQKLTPLDMNMPRLYGIRLILCYPTNPGMDKRQIYENLKKGLAHTVASIPWISGHIASIEMAIWGYIC</sequence>
<dbReference type="EMBL" id="JAAFOW010004011">
    <property type="protein sequence ID" value="KAF5242404.1"/>
    <property type="molecule type" value="Genomic_DNA"/>
</dbReference>
<proteinExistence type="predicted"/>
<organism evidence="1 2">
    <name type="scientific">Fusarium oxysporum</name>
    <name type="common">Fusarium vascular wilt</name>
    <dbReference type="NCBI Taxonomy" id="5507"/>
    <lineage>
        <taxon>Eukaryota</taxon>
        <taxon>Fungi</taxon>
        <taxon>Dikarya</taxon>
        <taxon>Ascomycota</taxon>
        <taxon>Pezizomycotina</taxon>
        <taxon>Sordariomycetes</taxon>
        <taxon>Hypocreomycetidae</taxon>
        <taxon>Hypocreales</taxon>
        <taxon>Nectriaceae</taxon>
        <taxon>Fusarium</taxon>
        <taxon>Fusarium oxysporum species complex</taxon>
    </lineage>
</organism>
<comment type="caution">
    <text evidence="1">The sequence shown here is derived from an EMBL/GenBank/DDBJ whole genome shotgun (WGS) entry which is preliminary data.</text>
</comment>
<reference evidence="1" key="1">
    <citation type="submission" date="2020-02" db="EMBL/GenBank/DDBJ databases">
        <title>Identification and distribution of gene clusters putatively required for synthesis of sphingolipid metabolism inhibitors in phylogenetically diverse species of the filamentous fungus Fusarium.</title>
        <authorList>
            <person name="Kim H.-S."/>
            <person name="Busman M."/>
            <person name="Brown D.W."/>
            <person name="Divon H."/>
            <person name="Uhlig S."/>
            <person name="Proctor R.H."/>
        </authorList>
    </citation>
    <scope>NUCLEOTIDE SEQUENCE [LARGE SCALE GENOMIC DNA]</scope>
    <source>
        <strain evidence="1">NRRL 39464</strain>
    </source>
</reference>
<gene>
    <name evidence="1" type="ORF">FOXYS1_15365</name>
</gene>
<dbReference type="Gene3D" id="3.30.559.10">
    <property type="entry name" value="Chloramphenicol acetyltransferase-like domain"/>
    <property type="match status" value="1"/>
</dbReference>
<evidence type="ECO:0000313" key="2">
    <source>
        <dbReference type="Proteomes" id="UP000558688"/>
    </source>
</evidence>
<protein>
    <submittedName>
        <fullName evidence="1">Uncharacterized protein</fullName>
    </submittedName>
</protein>
<evidence type="ECO:0000313" key="1">
    <source>
        <dbReference type="EMBL" id="KAF5242404.1"/>
    </source>
</evidence>
<accession>A0A8H5E073</accession>
<dbReference type="InterPro" id="IPR023213">
    <property type="entry name" value="CAT-like_dom_sf"/>
</dbReference>
<dbReference type="Proteomes" id="UP000558688">
    <property type="component" value="Unassembled WGS sequence"/>
</dbReference>